<sequence length="635" mass="71841">MEEATLNRVLYVLLGVVVWLFYGEIRRAWETRQQTMWDDRYIDAVRAGPEEWAFGWRLEDLESRLHMQRHWGEALRARVDTEGGALARVIEDPTSLFTMECASRSGRLVQVGPDEFRDMSDRCRAFSSLDAKLVGPHALWEIVPLDGDDGSVGFRSFSNGKFLRARAPPLEAAWNSPWLLETVSPLPGLAERFQLRKRAATFSELAEEAESLLENEQQRGAYDAANNRASADEDPGVMIYSELMRGYLQCSGGSVSEPVRGFAGESLLDETSPDYYFNLTRATVAIRDRATKLLRASRHVKQTRDAYDLERRPPPVLSAGGKKKKSSSLEKKKLKIALCVPMTSRGTEMEGVDQSPLWFNLFASFVESIDWHKNRHEFVFYLGFDRGDALYDTGDAWSELRGAFKIQAKKALKWLGYGNWTIRRVVDVGRNKGGAPDLSLRLFHFDDTLGAPSQAVSGLARRAVSDGADYVYQLNDDTILVSKDWLEILVESLRASPLAPNLGVAGPLDTNNERILTHAFVHRTHLDVFDAMFPPAFRNWWSDDWISAVYGARATFARKDVVVTHNVQSQKTGAWNRYDVDHAAELVLRDQVQRGFVQINAWLRDRGHPTMPLPDICGYAPMMTRIYDTLMRHGL</sequence>
<keyword evidence="4" id="KW-1185">Reference proteome</keyword>
<evidence type="ECO:0000256" key="2">
    <source>
        <dbReference type="SAM" id="Phobius"/>
    </source>
</evidence>
<dbReference type="AlphaFoldDB" id="A0AAD7XHK2"/>
<comment type="caution">
    <text evidence="3">The sequence shown here is derived from an EMBL/GenBank/DDBJ whole genome shotgun (WGS) entry which is preliminary data.</text>
</comment>
<organism evidence="3 4">
    <name type="scientific">Chrysophaeum taylorii</name>
    <dbReference type="NCBI Taxonomy" id="2483200"/>
    <lineage>
        <taxon>Eukaryota</taxon>
        <taxon>Sar</taxon>
        <taxon>Stramenopiles</taxon>
        <taxon>Ochrophyta</taxon>
        <taxon>Pelagophyceae</taxon>
        <taxon>Pelagomonadales</taxon>
        <taxon>Pelagomonadaceae</taxon>
        <taxon>Chrysophaeum</taxon>
    </lineage>
</organism>
<dbReference type="InterPro" id="IPR029044">
    <property type="entry name" value="Nucleotide-diphossugar_trans"/>
</dbReference>
<keyword evidence="2" id="KW-1133">Transmembrane helix</keyword>
<name>A0AAD7XHK2_9STRA</name>
<keyword evidence="2" id="KW-0472">Membrane</keyword>
<dbReference type="Proteomes" id="UP001230188">
    <property type="component" value="Unassembled WGS sequence"/>
</dbReference>
<gene>
    <name evidence="3" type="ORF">CTAYLR_003043</name>
</gene>
<dbReference type="EMBL" id="JAQMWT010000667">
    <property type="protein sequence ID" value="KAJ8598651.1"/>
    <property type="molecule type" value="Genomic_DNA"/>
</dbReference>
<evidence type="ECO:0000313" key="3">
    <source>
        <dbReference type="EMBL" id="KAJ8598651.1"/>
    </source>
</evidence>
<keyword evidence="2" id="KW-0812">Transmembrane</keyword>
<evidence type="ECO:0000313" key="4">
    <source>
        <dbReference type="Proteomes" id="UP001230188"/>
    </source>
</evidence>
<accession>A0AAD7XHK2</accession>
<feature type="region of interest" description="Disordered" evidence="1">
    <location>
        <begin position="304"/>
        <end position="327"/>
    </location>
</feature>
<reference evidence="3" key="1">
    <citation type="submission" date="2023-01" db="EMBL/GenBank/DDBJ databases">
        <title>Metagenome sequencing of chrysophaentin producing Chrysophaeum taylorii.</title>
        <authorList>
            <person name="Davison J."/>
            <person name="Bewley C."/>
        </authorList>
    </citation>
    <scope>NUCLEOTIDE SEQUENCE</scope>
    <source>
        <strain evidence="3">NIES-1699</strain>
    </source>
</reference>
<proteinExistence type="predicted"/>
<protein>
    <submittedName>
        <fullName evidence="3">Uncharacterized protein</fullName>
    </submittedName>
</protein>
<evidence type="ECO:0000256" key="1">
    <source>
        <dbReference type="SAM" id="MobiDB-lite"/>
    </source>
</evidence>
<feature type="transmembrane region" description="Helical" evidence="2">
    <location>
        <begin position="6"/>
        <end position="22"/>
    </location>
</feature>
<dbReference type="SUPFAM" id="SSF53448">
    <property type="entry name" value="Nucleotide-diphospho-sugar transferases"/>
    <property type="match status" value="1"/>
</dbReference>
<feature type="compositionally biased region" description="Basic and acidic residues" evidence="1">
    <location>
        <begin position="304"/>
        <end position="313"/>
    </location>
</feature>